<gene>
    <name evidence="1" type="ORF">CCACVL1_13114</name>
</gene>
<accession>A0A1R3ICC1</accession>
<organism evidence="1 2">
    <name type="scientific">Corchorus capsularis</name>
    <name type="common">Jute</name>
    <dbReference type="NCBI Taxonomy" id="210143"/>
    <lineage>
        <taxon>Eukaryota</taxon>
        <taxon>Viridiplantae</taxon>
        <taxon>Streptophyta</taxon>
        <taxon>Embryophyta</taxon>
        <taxon>Tracheophyta</taxon>
        <taxon>Spermatophyta</taxon>
        <taxon>Magnoliopsida</taxon>
        <taxon>eudicotyledons</taxon>
        <taxon>Gunneridae</taxon>
        <taxon>Pentapetalae</taxon>
        <taxon>rosids</taxon>
        <taxon>malvids</taxon>
        <taxon>Malvales</taxon>
        <taxon>Malvaceae</taxon>
        <taxon>Grewioideae</taxon>
        <taxon>Apeibeae</taxon>
        <taxon>Corchorus</taxon>
    </lineage>
</organism>
<evidence type="ECO:0000313" key="2">
    <source>
        <dbReference type="Proteomes" id="UP000188268"/>
    </source>
</evidence>
<reference evidence="1 2" key="1">
    <citation type="submission" date="2013-09" db="EMBL/GenBank/DDBJ databases">
        <title>Corchorus capsularis genome sequencing.</title>
        <authorList>
            <person name="Alam M."/>
            <person name="Haque M.S."/>
            <person name="Islam M.S."/>
            <person name="Emdad E.M."/>
            <person name="Islam M.M."/>
            <person name="Ahmed B."/>
            <person name="Halim A."/>
            <person name="Hossen Q.M.M."/>
            <person name="Hossain M.Z."/>
            <person name="Ahmed R."/>
            <person name="Khan M.M."/>
            <person name="Islam R."/>
            <person name="Rashid M.M."/>
            <person name="Khan S.A."/>
            <person name="Rahman M.S."/>
            <person name="Alam M."/>
        </authorList>
    </citation>
    <scope>NUCLEOTIDE SEQUENCE [LARGE SCALE GENOMIC DNA]</scope>
    <source>
        <strain evidence="2">cv. CVL-1</strain>
        <tissue evidence="1">Whole seedling</tissue>
    </source>
</reference>
<proteinExistence type="predicted"/>
<evidence type="ECO:0000313" key="1">
    <source>
        <dbReference type="EMBL" id="OMO80220.1"/>
    </source>
</evidence>
<sequence length="36" mass="3677">MGPGVRLKPSIPHPSPQQLAVGSLPLSVLAAYNLAP</sequence>
<dbReference type="EMBL" id="AWWV01010319">
    <property type="protein sequence ID" value="OMO80220.1"/>
    <property type="molecule type" value="Genomic_DNA"/>
</dbReference>
<protein>
    <submittedName>
        <fullName evidence="1">Uncharacterized protein</fullName>
    </submittedName>
</protein>
<keyword evidence="2" id="KW-1185">Reference proteome</keyword>
<dbReference type="Proteomes" id="UP000188268">
    <property type="component" value="Unassembled WGS sequence"/>
</dbReference>
<name>A0A1R3ICC1_COCAP</name>
<dbReference type="AlphaFoldDB" id="A0A1R3ICC1"/>
<dbReference type="Gramene" id="OMO80220">
    <property type="protein sequence ID" value="OMO80220"/>
    <property type="gene ID" value="CCACVL1_13114"/>
</dbReference>
<comment type="caution">
    <text evidence="1">The sequence shown here is derived from an EMBL/GenBank/DDBJ whole genome shotgun (WGS) entry which is preliminary data.</text>
</comment>